<keyword evidence="4" id="KW-1185">Reference proteome</keyword>
<evidence type="ECO:0000313" key="4">
    <source>
        <dbReference type="Proteomes" id="UP000218785"/>
    </source>
</evidence>
<dbReference type="RefSeq" id="WP_096581987.1">
    <property type="nucleotide sequence ID" value="NZ_CAWNJS010000001.1"/>
</dbReference>
<feature type="domain" description="Filamentous haemagglutinin FhaB/tRNA nuclease CdiA-like TPS" evidence="2">
    <location>
        <begin position="30"/>
        <end position="147"/>
    </location>
</feature>
<evidence type="ECO:0000313" key="3">
    <source>
        <dbReference type="EMBL" id="BAZ02039.1"/>
    </source>
</evidence>
<organism evidence="3 4">
    <name type="scientific">Tolypothrix tenuis PCC 7101</name>
    <dbReference type="NCBI Taxonomy" id="231146"/>
    <lineage>
        <taxon>Bacteria</taxon>
        <taxon>Bacillati</taxon>
        <taxon>Cyanobacteriota</taxon>
        <taxon>Cyanophyceae</taxon>
        <taxon>Nostocales</taxon>
        <taxon>Tolypothrichaceae</taxon>
        <taxon>Tolypothrix</taxon>
    </lineage>
</organism>
<dbReference type="KEGG" id="ttq:NIES37_60470"/>
<dbReference type="Proteomes" id="UP000218785">
    <property type="component" value="Chromosome"/>
</dbReference>
<dbReference type="InterPro" id="IPR012334">
    <property type="entry name" value="Pectin_lyas_fold"/>
</dbReference>
<dbReference type="NCBIfam" id="TIGR01901">
    <property type="entry name" value="adhes_NPXG"/>
    <property type="match status" value="1"/>
</dbReference>
<dbReference type="Gene3D" id="2.160.20.10">
    <property type="entry name" value="Single-stranded right-handed beta-helix, Pectin lyase-like"/>
    <property type="match status" value="3"/>
</dbReference>
<keyword evidence="1" id="KW-0732">Signal</keyword>
<dbReference type="InterPro" id="IPR008638">
    <property type="entry name" value="FhaB/CdiA-like_TPS"/>
</dbReference>
<dbReference type="AlphaFoldDB" id="A0A1Z4N8I3"/>
<evidence type="ECO:0000259" key="2">
    <source>
        <dbReference type="SMART" id="SM00912"/>
    </source>
</evidence>
<feature type="signal peptide" evidence="1">
    <location>
        <begin position="1"/>
        <end position="27"/>
    </location>
</feature>
<feature type="chain" id="PRO_5012396487" evidence="1">
    <location>
        <begin position="28"/>
        <end position="1254"/>
    </location>
</feature>
<protein>
    <submittedName>
        <fullName evidence="3">Filamentous hemagglutinin family outer membrane protein</fullName>
    </submittedName>
</protein>
<gene>
    <name evidence="3" type="ORF">NIES37_60470</name>
</gene>
<name>A0A1Z4N8I3_9CYAN</name>
<reference evidence="3 4" key="1">
    <citation type="submission" date="2017-06" db="EMBL/GenBank/DDBJ databases">
        <title>Genome sequencing of cyanobaciteial culture collection at National Institute for Environmental Studies (NIES).</title>
        <authorList>
            <person name="Hirose Y."/>
            <person name="Shimura Y."/>
            <person name="Fujisawa T."/>
            <person name="Nakamura Y."/>
            <person name="Kawachi M."/>
        </authorList>
    </citation>
    <scope>NUCLEOTIDE SEQUENCE [LARGE SCALE GENOMIC DNA]</scope>
    <source>
        <strain evidence="3 4">NIES-37</strain>
    </source>
</reference>
<sequence>MKQVPRQILITCSVYLCSLFAAYSASAQISSDSSVGTQVNISGSASNIYEITGGSQVGSNLFHSFREFSVPTGGEAFFNNNTNLNNITNIINRVTGGSISNIDGLIRENYGANFILINPSGINFGANAQLNIGGSFLASTAASVKFADGAEFGATNIATPPLLTVSVPVGLQFGQNPAAIRLQGQGHNITLQSPIFSPFTRGTTNGLKVKPGNTLALVGGGIISEGGTLIAEGGRIDLGSVAGGLVSLNPNAQGWSLGYQGVSNFGDISLSQKALADTSGPGSGSIQLQGRNIGIRDGSVVLIQTQGAESAGSINVKATDSLTLVGTTTDGQISSNLFTETLDAGKSGDINVFTPRLVIQDGAAISAVTYTAAPGGNININADQSVQVIGFSPFNLSRFTNITAATFGAGDAGRLTISTTQLSALSGGTITSVTVGGTGSGGNLNINADKLVELIGVAPGVFTPSAISAGTAGPGKAGSVAINTERVVIKDGGRIDASTLASGPAGSITINAKESVDLSGKVSGSVNPSLIISSANIVDPTLQQLLRVPPVPSGASGDVTINTGRFTVTDGAQATVRNDGSGDAGTLRVNADSILLNNQGGITAVTSGGKGGTIDLKVKDTLEMSGSSQISSDNLGAGAAGNLTIDTGKLKMSDRSFFSALTYGEGKGGDLNIRAADSIDIVGTGFAEFQGTFQVGALLGTLKPTDRGTGIFIGSVGAGTSGNLNLETRSLKMQNGGIIFSPTFTSGVGGTVNIRASDVVDVNGSAIQTGNVRGSTGTASDIIIDTKQLRLQDGGTIVSPTLGNGAGGDVLIKASDSVQIERTPPGAALLTGIYTNTTFGTGQGGDLRIDTGKLFVQDGVIGSNTGSSLPFGVIPFGGTGGNVIVNATDSVEIAGILPDARFPSGLGTTGFSASRSGDLTISTKKLILRDGADASTATLGAGKGGTLTVNASESIELSGTKVGDLVLGGISAAAGRANLPELPATGASGDVRISTGKLIVRDGAKIDVQSLGPGNAGNMQVVANSIFLDNQGTISATTTSGEGGNINLQTRTLLMRHNSQISATAGGSGNGGNITITGFSPANFVALLEGSKITADAFQGRGGNISINTRGLFTCPECQISASSALGVAGEIKIITPEAESNFEIVDIPQEVAQPEQVVAQACRATARQARSEFTITGRGGLPPRPSEALSSGALVSFEPAVPSTATEVNRTAQLPEPARGWYVNSQGVLVLASQAPSASPYSSGLPSSNCHAN</sequence>
<dbReference type="InterPro" id="IPR011050">
    <property type="entry name" value="Pectin_lyase_fold/virulence"/>
</dbReference>
<proteinExistence type="predicted"/>
<dbReference type="EMBL" id="AP018248">
    <property type="protein sequence ID" value="BAZ02039.1"/>
    <property type="molecule type" value="Genomic_DNA"/>
</dbReference>
<dbReference type="SUPFAM" id="SSF51126">
    <property type="entry name" value="Pectin lyase-like"/>
    <property type="match status" value="6"/>
</dbReference>
<dbReference type="SMART" id="SM00912">
    <property type="entry name" value="Haemagg_act"/>
    <property type="match status" value="1"/>
</dbReference>
<dbReference type="Pfam" id="PF05860">
    <property type="entry name" value="TPS"/>
    <property type="match status" value="1"/>
</dbReference>
<accession>A0A1Z4N8I3</accession>
<evidence type="ECO:0000256" key="1">
    <source>
        <dbReference type="SAM" id="SignalP"/>
    </source>
</evidence>